<protein>
    <submittedName>
        <fullName evidence="2">Uncharacterized protein</fullName>
    </submittedName>
</protein>
<name>A0A8T0DJZ8_9TREM</name>
<dbReference type="OrthoDB" id="6256708at2759"/>
<accession>A0A8T0DJZ8</accession>
<proteinExistence type="predicted"/>
<dbReference type="AlphaFoldDB" id="A0A8T0DJZ8"/>
<evidence type="ECO:0000256" key="1">
    <source>
        <dbReference type="SAM" id="MobiDB-lite"/>
    </source>
</evidence>
<feature type="compositionally biased region" description="Polar residues" evidence="1">
    <location>
        <begin position="29"/>
        <end position="39"/>
    </location>
</feature>
<dbReference type="EMBL" id="JTDF01004016">
    <property type="protein sequence ID" value="KAF8567298.1"/>
    <property type="molecule type" value="Genomic_DNA"/>
</dbReference>
<sequence>MNEQPCIITPGSYVSSSPTGDYKDEYGRTSRSNSLTTSAKVGDRRKSKKPTKHELRRYSVQCMTEQDKVNKCESF</sequence>
<keyword evidence="3" id="KW-1185">Reference proteome</keyword>
<organism evidence="2 3">
    <name type="scientific">Paragonimus westermani</name>
    <dbReference type="NCBI Taxonomy" id="34504"/>
    <lineage>
        <taxon>Eukaryota</taxon>
        <taxon>Metazoa</taxon>
        <taxon>Spiralia</taxon>
        <taxon>Lophotrochozoa</taxon>
        <taxon>Platyhelminthes</taxon>
        <taxon>Trematoda</taxon>
        <taxon>Digenea</taxon>
        <taxon>Plagiorchiida</taxon>
        <taxon>Troglotremata</taxon>
        <taxon>Troglotrematidae</taxon>
        <taxon>Paragonimus</taxon>
    </lineage>
</organism>
<reference evidence="2 3" key="1">
    <citation type="submission" date="2019-07" db="EMBL/GenBank/DDBJ databases">
        <title>Annotation for the trematode Paragonimus westermani.</title>
        <authorList>
            <person name="Choi Y.-J."/>
        </authorList>
    </citation>
    <scope>NUCLEOTIDE SEQUENCE [LARGE SCALE GENOMIC DNA]</scope>
    <source>
        <strain evidence="2">180907_Pwestermani</strain>
    </source>
</reference>
<evidence type="ECO:0000313" key="2">
    <source>
        <dbReference type="EMBL" id="KAF8567298.1"/>
    </source>
</evidence>
<comment type="caution">
    <text evidence="2">The sequence shown here is derived from an EMBL/GenBank/DDBJ whole genome shotgun (WGS) entry which is preliminary data.</text>
</comment>
<feature type="region of interest" description="Disordered" evidence="1">
    <location>
        <begin position="1"/>
        <end position="55"/>
    </location>
</feature>
<dbReference type="Proteomes" id="UP000699462">
    <property type="component" value="Unassembled WGS sequence"/>
</dbReference>
<evidence type="ECO:0000313" key="3">
    <source>
        <dbReference type="Proteomes" id="UP000699462"/>
    </source>
</evidence>
<gene>
    <name evidence="2" type="ORF">P879_02781</name>
</gene>